<evidence type="ECO:0000256" key="1">
    <source>
        <dbReference type="SAM" id="Phobius"/>
    </source>
</evidence>
<name>A0A024VKA3_PLAFA</name>
<dbReference type="Proteomes" id="UP000030656">
    <property type="component" value="Unassembled WGS sequence"/>
</dbReference>
<sequence length="147" mass="17545">MNKFSFIKLCLCLNYFVNLNIKNEPSFNNIISNIIMKKIKNDEYIDSYALCMVIKYLLKTNIDDINLIYMLVIITERKISEGLYNIYDVYNLILSFLNIHTSIINPRLYQKKQTKRNNINQNKKKKKKIIIIIIIIYIYVVKVKIII</sequence>
<keyword evidence="1" id="KW-0812">Transmembrane</keyword>
<protein>
    <submittedName>
        <fullName evidence="2">Uncharacterized protein</fullName>
    </submittedName>
</protein>
<keyword evidence="1" id="KW-1133">Transmembrane helix</keyword>
<dbReference type="EMBL" id="KI928023">
    <property type="protein sequence ID" value="ETW28640.1"/>
    <property type="molecule type" value="Genomic_DNA"/>
</dbReference>
<feature type="transmembrane region" description="Helical" evidence="1">
    <location>
        <begin position="89"/>
        <end position="108"/>
    </location>
</feature>
<keyword evidence="1" id="KW-0472">Membrane</keyword>
<evidence type="ECO:0000313" key="3">
    <source>
        <dbReference type="Proteomes" id="UP000030656"/>
    </source>
</evidence>
<accession>A0A024VKA3</accession>
<reference evidence="2 3" key="1">
    <citation type="submission" date="2013-02" db="EMBL/GenBank/DDBJ databases">
        <title>The Genome Annotation of Plasmodium falciparum FCH/4.</title>
        <authorList>
            <consortium name="The Broad Institute Genome Sequencing Platform"/>
            <consortium name="The Broad Institute Genome Sequencing Center for Infectious Disease"/>
            <person name="Neafsey D."/>
            <person name="Hoffman S."/>
            <person name="Volkman S."/>
            <person name="Rosenthal P."/>
            <person name="Walker B."/>
            <person name="Young S.K."/>
            <person name="Zeng Q."/>
            <person name="Gargeya S."/>
            <person name="Fitzgerald M."/>
            <person name="Haas B."/>
            <person name="Abouelleil A."/>
            <person name="Allen A.W."/>
            <person name="Alvarado L."/>
            <person name="Arachchi H.M."/>
            <person name="Berlin A.M."/>
            <person name="Chapman S.B."/>
            <person name="Gainer-Dewar J."/>
            <person name="Goldberg J."/>
            <person name="Griggs A."/>
            <person name="Gujja S."/>
            <person name="Hansen M."/>
            <person name="Howarth C."/>
            <person name="Imamovic A."/>
            <person name="Ireland A."/>
            <person name="Larimer J."/>
            <person name="McCowan C."/>
            <person name="Murphy C."/>
            <person name="Pearson M."/>
            <person name="Poon T.W."/>
            <person name="Priest M."/>
            <person name="Roberts A."/>
            <person name="Saif S."/>
            <person name="Shea T."/>
            <person name="Sisk P."/>
            <person name="Sykes S."/>
            <person name="Wortman J."/>
            <person name="Nusbaum C."/>
            <person name="Birren B."/>
        </authorList>
    </citation>
    <scope>NUCLEOTIDE SEQUENCE [LARGE SCALE GENOMIC DNA]</scope>
    <source>
        <strain evidence="2 3">FCH/4</strain>
    </source>
</reference>
<evidence type="ECO:0000313" key="2">
    <source>
        <dbReference type="EMBL" id="ETW28640.1"/>
    </source>
</evidence>
<dbReference type="AlphaFoldDB" id="A0A024VKA3"/>
<reference evidence="2 3" key="2">
    <citation type="submission" date="2013-02" db="EMBL/GenBank/DDBJ databases">
        <title>The Genome Sequence of Plasmodium falciparum FCH/4.</title>
        <authorList>
            <consortium name="The Broad Institute Genome Sequencing Platform"/>
            <consortium name="The Broad Institute Genome Sequencing Center for Infectious Disease"/>
            <person name="Neafsey D."/>
            <person name="Cheeseman I."/>
            <person name="Volkman S."/>
            <person name="Adams J."/>
            <person name="Walker B."/>
            <person name="Young S.K."/>
            <person name="Zeng Q."/>
            <person name="Gargeya S."/>
            <person name="Fitzgerald M."/>
            <person name="Haas B."/>
            <person name="Abouelleil A."/>
            <person name="Alvarado L."/>
            <person name="Arachchi H.M."/>
            <person name="Berlin A.M."/>
            <person name="Chapman S.B."/>
            <person name="Dewar J."/>
            <person name="Goldberg J."/>
            <person name="Griggs A."/>
            <person name="Gujja S."/>
            <person name="Hansen M."/>
            <person name="Howarth C."/>
            <person name="Imamovic A."/>
            <person name="Larimer J."/>
            <person name="McCowan C."/>
            <person name="Murphy C."/>
            <person name="Neiman D."/>
            <person name="Pearson M."/>
            <person name="Priest M."/>
            <person name="Roberts A."/>
            <person name="Saif S."/>
            <person name="Shea T."/>
            <person name="Sisk P."/>
            <person name="Sykes S."/>
            <person name="Wortman J."/>
            <person name="Nusbaum C."/>
            <person name="Birren B."/>
        </authorList>
    </citation>
    <scope>NUCLEOTIDE SEQUENCE [LARGE SCALE GENOMIC DNA]</scope>
    <source>
        <strain evidence="2 3">FCH/4</strain>
    </source>
</reference>
<proteinExistence type="predicted"/>
<feature type="transmembrane region" description="Helical" evidence="1">
    <location>
        <begin position="129"/>
        <end position="146"/>
    </location>
</feature>
<gene>
    <name evidence="2" type="ORF">PFFCH_04011</name>
</gene>
<organism evidence="2 3">
    <name type="scientific">Plasmodium falciparum FCH/4</name>
    <dbReference type="NCBI Taxonomy" id="1036724"/>
    <lineage>
        <taxon>Eukaryota</taxon>
        <taxon>Sar</taxon>
        <taxon>Alveolata</taxon>
        <taxon>Apicomplexa</taxon>
        <taxon>Aconoidasida</taxon>
        <taxon>Haemosporida</taxon>
        <taxon>Plasmodiidae</taxon>
        <taxon>Plasmodium</taxon>
        <taxon>Plasmodium (Laverania)</taxon>
    </lineage>
</organism>